<dbReference type="EMBL" id="CP002116">
    <property type="protein sequence ID" value="ADK82914.1"/>
    <property type="molecule type" value="Genomic_DNA"/>
</dbReference>
<dbReference type="GO" id="GO:0070043">
    <property type="term" value="F:rRNA (guanine-N7-)-methyltransferase activity"/>
    <property type="evidence" value="ECO:0007669"/>
    <property type="project" value="UniProtKB-UniRule"/>
</dbReference>
<feature type="binding site" evidence="6">
    <location>
        <position position="86"/>
    </location>
    <ligand>
        <name>S-adenosyl-L-methionine</name>
        <dbReference type="ChEBI" id="CHEBI:59789"/>
    </ligand>
</feature>
<keyword evidence="8" id="KW-1185">Reference proteome</keyword>
<sequence length="223" mass="24220">MRELIKQALDAVAWSFDASMAQKCEVYLKELLFWNRKVGLVKMESVDELVFRHLYDSLAPLPLLEASGLLPGPGSGVVDIGSGGGFPAIPLALALPRYEYTLVERSGRKAGFLQNAVALLGVADRVHILQVDAETLGARWQLATCRAFRPVNEALPILAGRLVPGGSAVIYAGTRKLLQSQLSELRQRPEGDLRIVGIPDSGNLLKGERNLLVFTDRSPSSFA</sequence>
<evidence type="ECO:0000256" key="5">
    <source>
        <dbReference type="ARBA" id="ARBA00022691"/>
    </source>
</evidence>
<feature type="binding site" evidence="6">
    <location>
        <position position="81"/>
    </location>
    <ligand>
        <name>S-adenosyl-L-methionine</name>
        <dbReference type="ChEBI" id="CHEBI:59789"/>
    </ligand>
</feature>
<comment type="subcellular location">
    <subcellularLocation>
        <location evidence="6">Cytoplasm</location>
    </subcellularLocation>
</comment>
<dbReference type="SUPFAM" id="SSF53335">
    <property type="entry name" value="S-adenosyl-L-methionine-dependent methyltransferases"/>
    <property type="match status" value="1"/>
</dbReference>
<comment type="function">
    <text evidence="6">Specifically methylates the N7 position of a guanine in 16S rRNA.</text>
</comment>
<proteinExistence type="inferred from homology"/>
<dbReference type="KEGG" id="ssm:Spirs_3828"/>
<dbReference type="Gene3D" id="3.40.50.150">
    <property type="entry name" value="Vaccinia Virus protein VP39"/>
    <property type="match status" value="1"/>
</dbReference>
<dbReference type="EC" id="2.1.1.-" evidence="6"/>
<keyword evidence="1 6" id="KW-0963">Cytoplasm</keyword>
<dbReference type="InterPro" id="IPR003682">
    <property type="entry name" value="rRNA_ssu_MeTfrase_G"/>
</dbReference>
<evidence type="ECO:0000256" key="6">
    <source>
        <dbReference type="HAMAP-Rule" id="MF_00074"/>
    </source>
</evidence>
<protein>
    <recommendedName>
        <fullName evidence="6">Ribosomal RNA small subunit methyltransferase G</fullName>
        <ecNumber evidence="6">2.1.1.-</ecNumber>
    </recommendedName>
    <alternativeName>
        <fullName evidence="6">16S rRNA 7-methylguanosine methyltransferase</fullName>
        <shortName evidence="6">16S rRNA m7G methyltransferase</shortName>
    </alternativeName>
</protein>
<organism evidence="7 8">
    <name type="scientific">Sediminispirochaeta smaragdinae (strain DSM 11293 / JCM 15392 / SEBR 4228)</name>
    <name type="common">Spirochaeta smaragdinae</name>
    <dbReference type="NCBI Taxonomy" id="573413"/>
    <lineage>
        <taxon>Bacteria</taxon>
        <taxon>Pseudomonadati</taxon>
        <taxon>Spirochaetota</taxon>
        <taxon>Spirochaetia</taxon>
        <taxon>Spirochaetales</taxon>
        <taxon>Spirochaetaceae</taxon>
        <taxon>Sediminispirochaeta</taxon>
    </lineage>
</organism>
<keyword evidence="5 6" id="KW-0949">S-adenosyl-L-methionine</keyword>
<evidence type="ECO:0000256" key="1">
    <source>
        <dbReference type="ARBA" id="ARBA00022490"/>
    </source>
</evidence>
<dbReference type="OrthoDB" id="9808773at2"/>
<feature type="binding site" evidence="6">
    <location>
        <begin position="133"/>
        <end position="134"/>
    </location>
    <ligand>
        <name>S-adenosyl-L-methionine</name>
        <dbReference type="ChEBI" id="CHEBI:59789"/>
    </ligand>
</feature>
<evidence type="ECO:0000313" key="7">
    <source>
        <dbReference type="EMBL" id="ADK82914.1"/>
    </source>
</evidence>
<keyword evidence="3 6" id="KW-0489">Methyltransferase</keyword>
<dbReference type="HOGENOM" id="CLU_065341_2_0_12"/>
<dbReference type="CDD" id="cd02440">
    <property type="entry name" value="AdoMet_MTases"/>
    <property type="match status" value="1"/>
</dbReference>
<dbReference type="AlphaFoldDB" id="E1R859"/>
<gene>
    <name evidence="6" type="primary">rsmG</name>
    <name evidence="7" type="ordered locus">Spirs_3828</name>
</gene>
<evidence type="ECO:0000256" key="4">
    <source>
        <dbReference type="ARBA" id="ARBA00022679"/>
    </source>
</evidence>
<keyword evidence="4 6" id="KW-0808">Transferase</keyword>
<dbReference type="Proteomes" id="UP000002318">
    <property type="component" value="Chromosome"/>
</dbReference>
<accession>E1R859</accession>
<feature type="binding site" evidence="6">
    <location>
        <begin position="104"/>
        <end position="106"/>
    </location>
    <ligand>
        <name>S-adenosyl-L-methionine</name>
        <dbReference type="ChEBI" id="CHEBI:59789"/>
    </ligand>
</feature>
<dbReference type="Pfam" id="PF02527">
    <property type="entry name" value="GidB"/>
    <property type="match status" value="1"/>
</dbReference>
<feature type="binding site" evidence="6">
    <location>
        <position position="146"/>
    </location>
    <ligand>
        <name>S-adenosyl-L-methionine</name>
        <dbReference type="ChEBI" id="CHEBI:59789"/>
    </ligand>
</feature>
<dbReference type="HAMAP" id="MF_00074">
    <property type="entry name" value="16SrRNA_methyltr_G"/>
    <property type="match status" value="1"/>
</dbReference>
<dbReference type="RefSeq" id="WP_013256373.1">
    <property type="nucleotide sequence ID" value="NC_014364.1"/>
</dbReference>
<evidence type="ECO:0000313" key="8">
    <source>
        <dbReference type="Proteomes" id="UP000002318"/>
    </source>
</evidence>
<dbReference type="eggNOG" id="COG0357">
    <property type="taxonomic scope" value="Bacteria"/>
</dbReference>
<evidence type="ECO:0000256" key="2">
    <source>
        <dbReference type="ARBA" id="ARBA00022552"/>
    </source>
</evidence>
<dbReference type="STRING" id="573413.Spirs_3828"/>
<keyword evidence="2 6" id="KW-0698">rRNA processing</keyword>
<dbReference type="InterPro" id="IPR029063">
    <property type="entry name" value="SAM-dependent_MTases_sf"/>
</dbReference>
<dbReference type="PANTHER" id="PTHR31760">
    <property type="entry name" value="S-ADENOSYL-L-METHIONINE-DEPENDENT METHYLTRANSFERASES SUPERFAMILY PROTEIN"/>
    <property type="match status" value="1"/>
</dbReference>
<comment type="similarity">
    <text evidence="6">Belongs to the methyltransferase superfamily. RNA methyltransferase RsmG family.</text>
</comment>
<reference evidence="7 8" key="1">
    <citation type="journal article" date="2010" name="Stand. Genomic Sci.">
        <title>Complete genome sequence of Spirochaeta smaragdinae type strain (SEBR 4228).</title>
        <authorList>
            <person name="Mavromatis K."/>
            <person name="Yasawong M."/>
            <person name="Chertkov O."/>
            <person name="Lapidus A."/>
            <person name="Lucas S."/>
            <person name="Nolan M."/>
            <person name="Del Rio T.G."/>
            <person name="Tice H."/>
            <person name="Cheng J.F."/>
            <person name="Pitluck S."/>
            <person name="Liolios K."/>
            <person name="Ivanova N."/>
            <person name="Tapia R."/>
            <person name="Han C."/>
            <person name="Bruce D."/>
            <person name="Goodwin L."/>
            <person name="Pati A."/>
            <person name="Chen A."/>
            <person name="Palaniappan K."/>
            <person name="Land M."/>
            <person name="Hauser L."/>
            <person name="Chang Y.J."/>
            <person name="Jeffries C.D."/>
            <person name="Detter J.C."/>
            <person name="Rohde M."/>
            <person name="Brambilla E."/>
            <person name="Spring S."/>
            <person name="Goker M."/>
            <person name="Sikorski J."/>
            <person name="Woyke T."/>
            <person name="Bristow J."/>
            <person name="Eisen J.A."/>
            <person name="Markowitz V."/>
            <person name="Hugenholtz P."/>
            <person name="Klenk H.P."/>
            <person name="Kyrpides N.C."/>
        </authorList>
    </citation>
    <scope>NUCLEOTIDE SEQUENCE [LARGE SCALE GENOMIC DNA]</scope>
    <source>
        <strain evidence="8">DSM 11293 / JCM 15392 / SEBR 4228</strain>
    </source>
</reference>
<dbReference type="PANTHER" id="PTHR31760:SF0">
    <property type="entry name" value="S-ADENOSYL-L-METHIONINE-DEPENDENT METHYLTRANSFERASES SUPERFAMILY PROTEIN"/>
    <property type="match status" value="1"/>
</dbReference>
<name>E1R859_SEDSS</name>
<evidence type="ECO:0000256" key="3">
    <source>
        <dbReference type="ARBA" id="ARBA00022603"/>
    </source>
</evidence>
<dbReference type="GO" id="GO:0005829">
    <property type="term" value="C:cytosol"/>
    <property type="evidence" value="ECO:0007669"/>
    <property type="project" value="TreeGrafter"/>
</dbReference>